<dbReference type="CDD" id="cd07560">
    <property type="entry name" value="Peptidase_S41_CPP"/>
    <property type="match status" value="1"/>
</dbReference>
<evidence type="ECO:0000256" key="4">
    <source>
        <dbReference type="ARBA" id="ARBA00022825"/>
    </source>
</evidence>
<evidence type="ECO:0000259" key="8">
    <source>
        <dbReference type="PROSITE" id="PS50106"/>
    </source>
</evidence>
<organism evidence="9 10">
    <name type="scientific">Billgrantia pellis</name>
    <dbReference type="NCBI Taxonomy" id="2606936"/>
    <lineage>
        <taxon>Bacteria</taxon>
        <taxon>Pseudomonadati</taxon>
        <taxon>Pseudomonadota</taxon>
        <taxon>Gammaproteobacteria</taxon>
        <taxon>Oceanospirillales</taxon>
        <taxon>Halomonadaceae</taxon>
        <taxon>Billgrantia</taxon>
    </lineage>
</organism>
<dbReference type="SMART" id="SM00245">
    <property type="entry name" value="TSPc"/>
    <property type="match status" value="1"/>
</dbReference>
<dbReference type="FunFam" id="3.90.226.10:FF:000029">
    <property type="entry name" value="Peptidase, S41 family"/>
    <property type="match status" value="1"/>
</dbReference>
<feature type="signal peptide" evidence="7">
    <location>
        <begin position="1"/>
        <end position="38"/>
    </location>
</feature>
<dbReference type="Proteomes" id="UP000486760">
    <property type="component" value="Unassembled WGS sequence"/>
</dbReference>
<dbReference type="EMBL" id="VTPY01000006">
    <property type="protein sequence ID" value="KAA0010642.1"/>
    <property type="molecule type" value="Genomic_DNA"/>
</dbReference>
<dbReference type="PANTHER" id="PTHR32060:SF30">
    <property type="entry name" value="CARBOXY-TERMINAL PROCESSING PROTEASE CTPA"/>
    <property type="match status" value="1"/>
</dbReference>
<evidence type="ECO:0000313" key="9">
    <source>
        <dbReference type="EMBL" id="KAA0010642.1"/>
    </source>
</evidence>
<evidence type="ECO:0000256" key="7">
    <source>
        <dbReference type="SAM" id="SignalP"/>
    </source>
</evidence>
<keyword evidence="7" id="KW-0732">Signal</keyword>
<dbReference type="InterPro" id="IPR004447">
    <property type="entry name" value="Peptidase_S41A"/>
</dbReference>
<dbReference type="SUPFAM" id="SSF50156">
    <property type="entry name" value="PDZ domain-like"/>
    <property type="match status" value="1"/>
</dbReference>
<dbReference type="Pfam" id="PF03572">
    <property type="entry name" value="Peptidase_S41"/>
    <property type="match status" value="1"/>
</dbReference>
<dbReference type="RefSeq" id="WP_149329281.1">
    <property type="nucleotide sequence ID" value="NZ_VTPY01000006.1"/>
</dbReference>
<comment type="similarity">
    <text evidence="1 5">Belongs to the peptidase S41A family.</text>
</comment>
<dbReference type="InterPro" id="IPR001478">
    <property type="entry name" value="PDZ"/>
</dbReference>
<comment type="caution">
    <text evidence="9">The sequence shown here is derived from an EMBL/GenBank/DDBJ whole genome shotgun (WGS) entry which is preliminary data.</text>
</comment>
<feature type="compositionally biased region" description="Polar residues" evidence="6">
    <location>
        <begin position="394"/>
        <end position="407"/>
    </location>
</feature>
<dbReference type="FunFam" id="3.30.750.44:FF:000001">
    <property type="entry name" value="S41 family peptidase"/>
    <property type="match status" value="1"/>
</dbReference>
<dbReference type="InterPro" id="IPR055210">
    <property type="entry name" value="CtpA/B_N"/>
</dbReference>
<dbReference type="FunFam" id="2.30.42.10:FF:000063">
    <property type="entry name" value="Peptidase, S41 family"/>
    <property type="match status" value="1"/>
</dbReference>
<evidence type="ECO:0000256" key="1">
    <source>
        <dbReference type="ARBA" id="ARBA00009179"/>
    </source>
</evidence>
<feature type="region of interest" description="Disordered" evidence="6">
    <location>
        <begin position="389"/>
        <end position="408"/>
    </location>
</feature>
<dbReference type="InterPro" id="IPR005151">
    <property type="entry name" value="Tail-specific_protease"/>
</dbReference>
<evidence type="ECO:0000256" key="5">
    <source>
        <dbReference type="RuleBase" id="RU004404"/>
    </source>
</evidence>
<protein>
    <submittedName>
        <fullName evidence="9">S41 family peptidase</fullName>
    </submittedName>
</protein>
<evidence type="ECO:0000256" key="6">
    <source>
        <dbReference type="SAM" id="MobiDB-lite"/>
    </source>
</evidence>
<dbReference type="Gene3D" id="3.30.750.44">
    <property type="match status" value="1"/>
</dbReference>
<keyword evidence="10" id="KW-1185">Reference proteome</keyword>
<keyword evidence="3 5" id="KW-0378">Hydrolase</keyword>
<evidence type="ECO:0000256" key="3">
    <source>
        <dbReference type="ARBA" id="ARBA00022801"/>
    </source>
</evidence>
<dbReference type="SMART" id="SM00228">
    <property type="entry name" value="PDZ"/>
    <property type="match status" value="1"/>
</dbReference>
<dbReference type="Pfam" id="PF13180">
    <property type="entry name" value="PDZ_2"/>
    <property type="match status" value="1"/>
</dbReference>
<dbReference type="NCBIfam" id="TIGR00225">
    <property type="entry name" value="prc"/>
    <property type="match status" value="1"/>
</dbReference>
<name>A0A7V7KGE3_9GAMM</name>
<dbReference type="GO" id="GO:0004175">
    <property type="term" value="F:endopeptidase activity"/>
    <property type="evidence" value="ECO:0007669"/>
    <property type="project" value="TreeGrafter"/>
</dbReference>
<dbReference type="CDD" id="cd06782">
    <property type="entry name" value="cpPDZ_CPP-like"/>
    <property type="match status" value="1"/>
</dbReference>
<dbReference type="PANTHER" id="PTHR32060">
    <property type="entry name" value="TAIL-SPECIFIC PROTEASE"/>
    <property type="match status" value="1"/>
</dbReference>
<evidence type="ECO:0000313" key="10">
    <source>
        <dbReference type="Proteomes" id="UP000486760"/>
    </source>
</evidence>
<evidence type="ECO:0000256" key="2">
    <source>
        <dbReference type="ARBA" id="ARBA00022670"/>
    </source>
</evidence>
<dbReference type="GO" id="GO:0008236">
    <property type="term" value="F:serine-type peptidase activity"/>
    <property type="evidence" value="ECO:0007669"/>
    <property type="project" value="UniProtKB-KW"/>
</dbReference>
<dbReference type="InterPro" id="IPR036034">
    <property type="entry name" value="PDZ_sf"/>
</dbReference>
<dbReference type="PROSITE" id="PS50106">
    <property type="entry name" value="PDZ"/>
    <property type="match status" value="1"/>
</dbReference>
<gene>
    <name evidence="9" type="ORF">F0A17_15575</name>
</gene>
<proteinExistence type="inferred from homology"/>
<feature type="domain" description="PDZ" evidence="8">
    <location>
        <begin position="97"/>
        <end position="165"/>
    </location>
</feature>
<dbReference type="Gene3D" id="3.90.226.10">
    <property type="entry name" value="2-enoyl-CoA Hydratase, Chain A, domain 1"/>
    <property type="match status" value="1"/>
</dbReference>
<accession>A0A7V7KGE3</accession>
<keyword evidence="2 5" id="KW-0645">Protease</keyword>
<dbReference type="SUPFAM" id="SSF52096">
    <property type="entry name" value="ClpP/crotonase"/>
    <property type="match status" value="1"/>
</dbReference>
<dbReference type="Pfam" id="PF22694">
    <property type="entry name" value="CtpB_N-like"/>
    <property type="match status" value="1"/>
</dbReference>
<keyword evidence="4 5" id="KW-0720">Serine protease</keyword>
<sequence length="434" mass="47326">MPSRPARPLSAPRRLLATLLPMALLALPLVAPPTQAQAEPTVDELPLEDIQTFAEVFERIKRAYVKEVDDSTLLRNAMRGMLSELDPHSAYLDNEEFQSLRESTEGEFGGIGIEVGLEEGRLTVITPIDDTPAARAGVQARDVILGIDDIPTERLSLQEAVTLMRGEPGSEIQLTLQRRGEDAPIEVTLTREVIRTESVRSELLETGYGYLRVSQFQNRTGDQVNDAIRRMERDGPLQGLILDLRNNPGGVLQSAVAVADAFLEGGLVVYTEGRLPDTEMRFSASRETAAPDVPLVVLINGGSASAAEIVAGALQDQRRGIIMGTGSFGKGSVQQVMPLGNGEGLKLTTALYYTPNGRSIQALGIEPDVTVVRGRIEVTEGSRQLREADLEGHLQSSSEPRTTSEMPSQLREDYQLGEALNLLKALNVLERRER</sequence>
<dbReference type="Gene3D" id="2.30.42.10">
    <property type="match status" value="1"/>
</dbReference>
<feature type="chain" id="PRO_5031254927" evidence="7">
    <location>
        <begin position="39"/>
        <end position="434"/>
    </location>
</feature>
<dbReference type="InterPro" id="IPR029045">
    <property type="entry name" value="ClpP/crotonase-like_dom_sf"/>
</dbReference>
<dbReference type="GO" id="GO:0007165">
    <property type="term" value="P:signal transduction"/>
    <property type="evidence" value="ECO:0007669"/>
    <property type="project" value="TreeGrafter"/>
</dbReference>
<reference evidence="9 10" key="1">
    <citation type="submission" date="2019-08" db="EMBL/GenBank/DDBJ databases">
        <title>Bioinformatics analysis of the strain L3 and L5.</title>
        <authorList>
            <person name="Li X."/>
        </authorList>
    </citation>
    <scope>NUCLEOTIDE SEQUENCE [LARGE SCALE GENOMIC DNA]</scope>
    <source>
        <strain evidence="9 10">L5</strain>
    </source>
</reference>
<dbReference type="AlphaFoldDB" id="A0A7V7KGE3"/>
<dbReference type="GO" id="GO:0006508">
    <property type="term" value="P:proteolysis"/>
    <property type="evidence" value="ECO:0007669"/>
    <property type="project" value="UniProtKB-KW"/>
</dbReference>
<dbReference type="GO" id="GO:0030288">
    <property type="term" value="C:outer membrane-bounded periplasmic space"/>
    <property type="evidence" value="ECO:0007669"/>
    <property type="project" value="TreeGrafter"/>
</dbReference>